<keyword evidence="3 9" id="KW-0812">Transmembrane</keyword>
<accession>A0AAV7LQH9</accession>
<dbReference type="InterPro" id="IPR017452">
    <property type="entry name" value="GPCR_Rhodpsn_7TM"/>
</dbReference>
<comment type="subcellular location">
    <subcellularLocation>
        <location evidence="1">Cell membrane</location>
        <topology evidence="1">Multi-pass membrane protein</topology>
    </subcellularLocation>
</comment>
<keyword evidence="4 9" id="KW-1133">Transmembrane helix</keyword>
<feature type="transmembrane region" description="Helical" evidence="9">
    <location>
        <begin position="201"/>
        <end position="225"/>
    </location>
</feature>
<comment type="caution">
    <text evidence="11">The sequence shown here is derived from an EMBL/GenBank/DDBJ whole genome shotgun (WGS) entry which is preliminary data.</text>
</comment>
<evidence type="ECO:0000313" key="12">
    <source>
        <dbReference type="Proteomes" id="UP001066276"/>
    </source>
</evidence>
<evidence type="ECO:0000256" key="9">
    <source>
        <dbReference type="SAM" id="Phobius"/>
    </source>
</evidence>
<dbReference type="GO" id="GO:0005886">
    <property type="term" value="C:plasma membrane"/>
    <property type="evidence" value="ECO:0007669"/>
    <property type="project" value="UniProtKB-SubCell"/>
</dbReference>
<feature type="transmembrane region" description="Helical" evidence="9">
    <location>
        <begin position="14"/>
        <end position="38"/>
    </location>
</feature>
<dbReference type="InterPro" id="IPR000276">
    <property type="entry name" value="GPCR_Rhodpsn"/>
</dbReference>
<dbReference type="Pfam" id="PF00001">
    <property type="entry name" value="7tm_1"/>
    <property type="match status" value="1"/>
</dbReference>
<evidence type="ECO:0000259" key="10">
    <source>
        <dbReference type="PROSITE" id="PS50262"/>
    </source>
</evidence>
<dbReference type="SUPFAM" id="SSF81321">
    <property type="entry name" value="Family A G protein-coupled receptor-like"/>
    <property type="match status" value="1"/>
</dbReference>
<feature type="transmembrane region" description="Helical" evidence="9">
    <location>
        <begin position="85"/>
        <end position="105"/>
    </location>
</feature>
<keyword evidence="5" id="KW-0297">G-protein coupled receptor</keyword>
<evidence type="ECO:0000256" key="5">
    <source>
        <dbReference type="ARBA" id="ARBA00023040"/>
    </source>
</evidence>
<evidence type="ECO:0000313" key="11">
    <source>
        <dbReference type="EMBL" id="KAJ1093810.1"/>
    </source>
</evidence>
<evidence type="ECO:0000256" key="4">
    <source>
        <dbReference type="ARBA" id="ARBA00022989"/>
    </source>
</evidence>
<dbReference type="PROSITE" id="PS50262">
    <property type="entry name" value="G_PROTEIN_RECEP_F1_2"/>
    <property type="match status" value="1"/>
</dbReference>
<evidence type="ECO:0000256" key="7">
    <source>
        <dbReference type="ARBA" id="ARBA00023170"/>
    </source>
</evidence>
<dbReference type="Proteomes" id="UP001066276">
    <property type="component" value="Chromosome 11"/>
</dbReference>
<feature type="transmembrane region" description="Helical" evidence="9">
    <location>
        <begin position="50"/>
        <end position="70"/>
    </location>
</feature>
<dbReference type="GO" id="GO:0004930">
    <property type="term" value="F:G protein-coupled receptor activity"/>
    <property type="evidence" value="ECO:0007669"/>
    <property type="project" value="UniProtKB-KW"/>
</dbReference>
<keyword evidence="12" id="KW-1185">Reference proteome</keyword>
<gene>
    <name evidence="11" type="ORF">NDU88_006902</name>
</gene>
<evidence type="ECO:0000256" key="1">
    <source>
        <dbReference type="ARBA" id="ARBA00004651"/>
    </source>
</evidence>
<evidence type="ECO:0000256" key="3">
    <source>
        <dbReference type="ARBA" id="ARBA00022692"/>
    </source>
</evidence>
<protein>
    <recommendedName>
        <fullName evidence="10">G-protein coupled receptors family 1 profile domain-containing protein</fullName>
    </recommendedName>
</protein>
<feature type="transmembrane region" description="Helical" evidence="9">
    <location>
        <begin position="126"/>
        <end position="146"/>
    </location>
</feature>
<evidence type="ECO:0000256" key="2">
    <source>
        <dbReference type="ARBA" id="ARBA00022475"/>
    </source>
</evidence>
<keyword evidence="2" id="KW-1003">Cell membrane</keyword>
<reference evidence="11" key="1">
    <citation type="journal article" date="2022" name="bioRxiv">
        <title>Sequencing and chromosome-scale assembly of the giantPleurodeles waltlgenome.</title>
        <authorList>
            <person name="Brown T."/>
            <person name="Elewa A."/>
            <person name="Iarovenko S."/>
            <person name="Subramanian E."/>
            <person name="Araus A.J."/>
            <person name="Petzold A."/>
            <person name="Susuki M."/>
            <person name="Suzuki K.-i.T."/>
            <person name="Hayashi T."/>
            <person name="Toyoda A."/>
            <person name="Oliveira C."/>
            <person name="Osipova E."/>
            <person name="Leigh N.D."/>
            <person name="Simon A."/>
            <person name="Yun M.H."/>
        </authorList>
    </citation>
    <scope>NUCLEOTIDE SEQUENCE</scope>
    <source>
        <strain evidence="11">20211129_DDA</strain>
        <tissue evidence="11">Liver</tissue>
    </source>
</reference>
<evidence type="ECO:0000256" key="6">
    <source>
        <dbReference type="ARBA" id="ARBA00023136"/>
    </source>
</evidence>
<dbReference type="PANTHER" id="PTHR22750">
    <property type="entry name" value="G-PROTEIN COUPLED RECEPTOR"/>
    <property type="match status" value="1"/>
</dbReference>
<sequence length="286" mass="32228">MVPLAVNPDSFGNILLILFHVCLATIIVLLNLGVFLCIAMTRSLRKENRFLYMMSTCISDFFTGATWYYVGIFDVHEGFPKKNDIYYFSPTFLGLSYLVVIAAQADRYHAVTSPIRYLQRMTLQKTLVVLTSLWALSFLTLVAQNLLSTSTAAHTQSIGTLVMNFIALVIMLGLNIRLFLIAKYQLERDPPTPEREAKRSSLYLIIVVAASFLFLWSPVFLRVIICNFMPIKCRTETNSATNIVVTLPRINAALTPLLYVRGCTPLQEVVFSRVCCYCSSCCKALQ</sequence>
<dbReference type="AlphaFoldDB" id="A0AAV7LQH9"/>
<proteinExistence type="predicted"/>
<feature type="domain" description="G-protein coupled receptors family 1 profile" evidence="10">
    <location>
        <begin position="30"/>
        <end position="259"/>
    </location>
</feature>
<feature type="transmembrane region" description="Helical" evidence="9">
    <location>
        <begin position="158"/>
        <end position="180"/>
    </location>
</feature>
<name>A0AAV7LQH9_PLEWA</name>
<dbReference type="Gene3D" id="1.20.1070.10">
    <property type="entry name" value="Rhodopsin 7-helix transmembrane proteins"/>
    <property type="match status" value="1"/>
</dbReference>
<keyword evidence="6 9" id="KW-0472">Membrane</keyword>
<dbReference type="EMBL" id="JANPWB010000015">
    <property type="protein sequence ID" value="KAJ1093810.1"/>
    <property type="molecule type" value="Genomic_DNA"/>
</dbReference>
<organism evidence="11 12">
    <name type="scientific">Pleurodeles waltl</name>
    <name type="common">Iberian ribbed newt</name>
    <dbReference type="NCBI Taxonomy" id="8319"/>
    <lineage>
        <taxon>Eukaryota</taxon>
        <taxon>Metazoa</taxon>
        <taxon>Chordata</taxon>
        <taxon>Craniata</taxon>
        <taxon>Vertebrata</taxon>
        <taxon>Euteleostomi</taxon>
        <taxon>Amphibia</taxon>
        <taxon>Batrachia</taxon>
        <taxon>Caudata</taxon>
        <taxon>Salamandroidea</taxon>
        <taxon>Salamandridae</taxon>
        <taxon>Pleurodelinae</taxon>
        <taxon>Pleurodeles</taxon>
    </lineage>
</organism>
<evidence type="ECO:0000256" key="8">
    <source>
        <dbReference type="ARBA" id="ARBA00023224"/>
    </source>
</evidence>
<keyword evidence="7" id="KW-0675">Receptor</keyword>
<keyword evidence="8" id="KW-0807">Transducer</keyword>